<dbReference type="eggNOG" id="COG1555">
    <property type="taxonomic scope" value="Bacteria"/>
</dbReference>
<accession>B7JWP4</accession>
<dbReference type="InterPro" id="IPR010994">
    <property type="entry name" value="RuvA_2-like"/>
</dbReference>
<proteinExistence type="predicted"/>
<evidence type="ECO:0000313" key="2">
    <source>
        <dbReference type="Proteomes" id="UP000008204"/>
    </source>
</evidence>
<dbReference type="EMBL" id="CP001287">
    <property type="protein sequence ID" value="ACK64690.1"/>
    <property type="molecule type" value="Genomic_DNA"/>
</dbReference>
<dbReference type="KEGG" id="cyp:PCC8801_0602"/>
<dbReference type="SUPFAM" id="SSF47781">
    <property type="entry name" value="RuvA domain 2-like"/>
    <property type="match status" value="2"/>
</dbReference>
<dbReference type="AlphaFoldDB" id="B7JWP4"/>
<reference evidence="2" key="1">
    <citation type="journal article" date="2011" name="MBio">
        <title>Novel metabolic attributes of the genus Cyanothece, comprising a group of unicellular nitrogen-fixing Cyanobacteria.</title>
        <authorList>
            <person name="Bandyopadhyay A."/>
            <person name="Elvitigala T."/>
            <person name="Welsh E."/>
            <person name="Stockel J."/>
            <person name="Liberton M."/>
            <person name="Min H."/>
            <person name="Sherman L.A."/>
            <person name="Pakrasi H.B."/>
        </authorList>
    </citation>
    <scope>NUCLEOTIDE SEQUENCE [LARGE SCALE GENOMIC DNA]</scope>
    <source>
        <strain evidence="2">PCC 8801</strain>
    </source>
</reference>
<keyword evidence="2" id="KW-1185">Reference proteome</keyword>
<dbReference type="Gene3D" id="1.10.150.280">
    <property type="entry name" value="AF1531-like domain"/>
    <property type="match status" value="1"/>
</dbReference>
<gene>
    <name evidence="1" type="ordered locus">PCC8801_0602</name>
</gene>
<dbReference type="Proteomes" id="UP000008204">
    <property type="component" value="Chromosome"/>
</dbReference>
<organism evidence="1 2">
    <name type="scientific">Rippkaea orientalis (strain PCC 8801 / RF-1)</name>
    <name type="common">Cyanothece sp. (strain PCC 8801)</name>
    <dbReference type="NCBI Taxonomy" id="41431"/>
    <lineage>
        <taxon>Bacteria</taxon>
        <taxon>Bacillati</taxon>
        <taxon>Cyanobacteriota</taxon>
        <taxon>Cyanophyceae</taxon>
        <taxon>Oscillatoriophycideae</taxon>
        <taxon>Chroococcales</taxon>
        <taxon>Aphanothecaceae</taxon>
        <taxon>Rippkaea</taxon>
        <taxon>Rippkaea orientalis</taxon>
    </lineage>
</organism>
<dbReference type="RefSeq" id="WP_012593967.1">
    <property type="nucleotide sequence ID" value="NC_011726.1"/>
</dbReference>
<evidence type="ECO:0008006" key="3">
    <source>
        <dbReference type="Google" id="ProtNLM"/>
    </source>
</evidence>
<evidence type="ECO:0000313" key="1">
    <source>
        <dbReference type="EMBL" id="ACK64690.1"/>
    </source>
</evidence>
<sequence>MTFSSWTRKLNPHRQAISKRIMSDPYYRFRSMEEVAIAVELGITIDVNQATVDDWLRLPGISIHQAKTLVELVKMGVELLCIEDLAAALSIPVQRLNPFADILVFSYRDPQSLLTRPKIHINHGTVEELEGILPVNSAIIQEIVNNRQEKGYYRNLVDLQQRLGLSGSMISELMHYLQF</sequence>
<protein>
    <recommendedName>
        <fullName evidence="3">DNA uptake protein</fullName>
    </recommendedName>
</protein>
<name>B7JWP4_RIPO1</name>
<dbReference type="STRING" id="41431.PCC8801_0602"/>
<dbReference type="HOGENOM" id="CLU_120519_0_0_3"/>
<dbReference type="OrthoDB" id="510410at2"/>